<evidence type="ECO:0000313" key="1">
    <source>
        <dbReference type="EMBL" id="AMS02362.1"/>
    </source>
</evidence>
<dbReference type="GeneID" id="29124672"/>
<dbReference type="RefSeq" id="YP_009301020.1">
    <property type="nucleotide sequence ID" value="NC_031229.1"/>
</dbReference>
<dbReference type="Proteomes" id="UP000201248">
    <property type="component" value="Segment"/>
</dbReference>
<name>A0A142K8C9_9CAUD</name>
<dbReference type="KEGG" id="vg:29124672"/>
<sequence>MPEPIYACTRCGKDLPRDQLSSKKVLFAGIGNATTVFRSRVVDWLCDSCLGKDPDYNYPRDVSRAERMRNAAAAARAREKEERLDQA</sequence>
<evidence type="ECO:0000313" key="2">
    <source>
        <dbReference type="Proteomes" id="UP000201248"/>
    </source>
</evidence>
<evidence type="ECO:0008006" key="3">
    <source>
        <dbReference type="Google" id="ProtNLM"/>
    </source>
</evidence>
<organism evidence="1 2">
    <name type="scientific">Gordonia phage Hotorobo</name>
    <dbReference type="NCBI Taxonomy" id="1821554"/>
    <lineage>
        <taxon>Viruses</taxon>
        <taxon>Duplodnaviria</taxon>
        <taxon>Heunggongvirae</taxon>
        <taxon>Uroviricota</taxon>
        <taxon>Caudoviricetes</taxon>
        <taxon>Montyvirus</taxon>
        <taxon>Montyvirus monty</taxon>
    </lineage>
</organism>
<gene>
    <name evidence="1" type="primary">70</name>
    <name evidence="1" type="ORF">SEA_HOTOROBO_70</name>
</gene>
<accession>A0A142K8C9</accession>
<dbReference type="OrthoDB" id="23514at10239"/>
<reference evidence="2" key="1">
    <citation type="submission" date="2016-06" db="EMBL/GenBank/DDBJ databases">
        <authorList>
            <person name="Kjaerup R.B."/>
            <person name="Dalgaard T.S."/>
            <person name="Juul-Madsen H.R."/>
        </authorList>
    </citation>
    <scope>NUCLEOTIDE SEQUENCE [LARGE SCALE GENOMIC DNA]</scope>
</reference>
<protein>
    <recommendedName>
        <fullName evidence="3">DNA binding protein</fullName>
    </recommendedName>
</protein>
<dbReference type="EMBL" id="KU963245">
    <property type="protein sequence ID" value="AMS02362.1"/>
    <property type="molecule type" value="Genomic_DNA"/>
</dbReference>
<proteinExistence type="predicted"/>